<dbReference type="InterPro" id="IPR036928">
    <property type="entry name" value="AS_sf"/>
</dbReference>
<dbReference type="RefSeq" id="WP_224195353.1">
    <property type="nucleotide sequence ID" value="NZ_JAIRAU010000043.1"/>
</dbReference>
<dbReference type="PANTHER" id="PTHR11895:SF7">
    <property type="entry name" value="GLUTAMYL-TRNA(GLN) AMIDOTRANSFERASE SUBUNIT A, MITOCHONDRIAL"/>
    <property type="match status" value="1"/>
</dbReference>
<comment type="similarity">
    <text evidence="1">Belongs to the amidase family.</text>
</comment>
<dbReference type="InterPro" id="IPR000120">
    <property type="entry name" value="Amidase"/>
</dbReference>
<accession>A0ABS7TZB5</accession>
<dbReference type="InterPro" id="IPR023631">
    <property type="entry name" value="Amidase_dom"/>
</dbReference>
<name>A0ABS7TZB5_9BACT</name>
<dbReference type="InterPro" id="IPR020556">
    <property type="entry name" value="Amidase_CS"/>
</dbReference>
<comment type="caution">
    <text evidence="3">The sequence shown here is derived from an EMBL/GenBank/DDBJ whole genome shotgun (WGS) entry which is preliminary data.</text>
</comment>
<keyword evidence="4" id="KW-1185">Reference proteome</keyword>
<evidence type="ECO:0000313" key="4">
    <source>
        <dbReference type="Proteomes" id="UP001139031"/>
    </source>
</evidence>
<dbReference type="Proteomes" id="UP001139031">
    <property type="component" value="Unassembled WGS sequence"/>
</dbReference>
<reference evidence="3" key="1">
    <citation type="submission" date="2021-08" db="EMBL/GenBank/DDBJ databases">
        <authorList>
            <person name="Stevens D.C."/>
        </authorList>
    </citation>
    <scope>NUCLEOTIDE SEQUENCE</scope>
    <source>
        <strain evidence="3">DSM 53165</strain>
    </source>
</reference>
<dbReference type="Pfam" id="PF01425">
    <property type="entry name" value="Amidase"/>
    <property type="match status" value="1"/>
</dbReference>
<protein>
    <submittedName>
        <fullName evidence="3">Amidase</fullName>
    </submittedName>
</protein>
<gene>
    <name evidence="3" type="ORF">K7C98_30665</name>
</gene>
<proteinExistence type="inferred from homology"/>
<feature type="domain" description="Amidase" evidence="2">
    <location>
        <begin position="26"/>
        <end position="474"/>
    </location>
</feature>
<sequence length="497" mass="52196">MIAEYEDLDGLALAALVRAGEVSPLELVDEAIRRCEAVGVPLGAVVAPMYERARELARGTVPEGPFRGVPMVLKDLLSAAEGAPLQCGSRFLRGQVSPADSEIVRRYRAAGLIPVAKSATSEFGLVPTVETLAHGPCKNPWDLRRSAGGSSGGTGAAVAARVVPLGSGGDGGGSIRIPASCCGLFGLKPTRGRTPLGPDVAESWQGFTVVHALTRSVRDSAALLDATCLPEHGAPYYPPPPARPYLAEVGAPPGKLRIAVTTRPMLGGRVHPDCAAALTAAAALLQDLGHHVDEAAPEVDGPAFSRSFFKILCGELAADIDEAARRTGRSPRASEFEFVTWTLAQIGRSLSAGEFVAARRHLLHAAQTIAPFFTTYDVLVTPTLSQPPAPLGTLGPQGLSAALMKLLGRARAGGLLKRLTAVDPSADEVYAYLPWTPVFNVTGQPAMSVPLHWSAEGLPIGVHFVGRYGDEATLFRLAGELERARPWADRKPPRPAA</sequence>
<dbReference type="Gene3D" id="3.90.1300.10">
    <property type="entry name" value="Amidase signature (AS) domain"/>
    <property type="match status" value="1"/>
</dbReference>
<dbReference type="PROSITE" id="PS00571">
    <property type="entry name" value="AMIDASES"/>
    <property type="match status" value="1"/>
</dbReference>
<dbReference type="PANTHER" id="PTHR11895">
    <property type="entry name" value="TRANSAMIDASE"/>
    <property type="match status" value="1"/>
</dbReference>
<dbReference type="EMBL" id="JAIRAU010000043">
    <property type="protein sequence ID" value="MBZ5713617.1"/>
    <property type="molecule type" value="Genomic_DNA"/>
</dbReference>
<evidence type="ECO:0000313" key="3">
    <source>
        <dbReference type="EMBL" id="MBZ5713617.1"/>
    </source>
</evidence>
<dbReference type="SUPFAM" id="SSF75304">
    <property type="entry name" value="Amidase signature (AS) enzymes"/>
    <property type="match status" value="1"/>
</dbReference>
<organism evidence="3 4">
    <name type="scientific">Nannocystis pusilla</name>
    <dbReference type="NCBI Taxonomy" id="889268"/>
    <lineage>
        <taxon>Bacteria</taxon>
        <taxon>Pseudomonadati</taxon>
        <taxon>Myxococcota</taxon>
        <taxon>Polyangia</taxon>
        <taxon>Nannocystales</taxon>
        <taxon>Nannocystaceae</taxon>
        <taxon>Nannocystis</taxon>
    </lineage>
</organism>
<evidence type="ECO:0000259" key="2">
    <source>
        <dbReference type="Pfam" id="PF01425"/>
    </source>
</evidence>
<evidence type="ECO:0000256" key="1">
    <source>
        <dbReference type="ARBA" id="ARBA00009199"/>
    </source>
</evidence>